<keyword evidence="5" id="KW-1185">Reference proteome</keyword>
<protein>
    <recommendedName>
        <fullName evidence="3">DUF4333 domain-containing protein</fullName>
    </recommendedName>
</protein>
<gene>
    <name evidence="4" type="ORF">GCM10022247_69800</name>
</gene>
<feature type="compositionally biased region" description="Low complexity" evidence="1">
    <location>
        <begin position="78"/>
        <end position="133"/>
    </location>
</feature>
<dbReference type="EMBL" id="BAABAL010000026">
    <property type="protein sequence ID" value="GAA4034613.1"/>
    <property type="molecule type" value="Genomic_DNA"/>
</dbReference>
<keyword evidence="2" id="KW-0472">Membrane</keyword>
<keyword evidence="2" id="KW-1133">Transmembrane helix</keyword>
<feature type="compositionally biased region" description="Low complexity" evidence="1">
    <location>
        <begin position="11"/>
        <end position="21"/>
    </location>
</feature>
<keyword evidence="2" id="KW-0812">Transmembrane</keyword>
<feature type="compositionally biased region" description="Low complexity" evidence="1">
    <location>
        <begin position="49"/>
        <end position="71"/>
    </location>
</feature>
<dbReference type="RefSeq" id="WP_344884962.1">
    <property type="nucleotide sequence ID" value="NZ_BAABAL010000026.1"/>
</dbReference>
<evidence type="ECO:0000313" key="4">
    <source>
        <dbReference type="EMBL" id="GAA4034613.1"/>
    </source>
</evidence>
<reference evidence="5" key="1">
    <citation type="journal article" date="2019" name="Int. J. Syst. Evol. Microbiol.">
        <title>The Global Catalogue of Microorganisms (GCM) 10K type strain sequencing project: providing services to taxonomists for standard genome sequencing and annotation.</title>
        <authorList>
            <consortium name="The Broad Institute Genomics Platform"/>
            <consortium name="The Broad Institute Genome Sequencing Center for Infectious Disease"/>
            <person name="Wu L."/>
            <person name="Ma J."/>
        </authorList>
    </citation>
    <scope>NUCLEOTIDE SEQUENCE [LARGE SCALE GENOMIC DNA]</scope>
    <source>
        <strain evidence="5">JCM 17342</strain>
    </source>
</reference>
<accession>A0ABP7U1Z0</accession>
<evidence type="ECO:0000313" key="5">
    <source>
        <dbReference type="Proteomes" id="UP001501747"/>
    </source>
</evidence>
<proteinExistence type="predicted"/>
<feature type="region of interest" description="Disordered" evidence="1">
    <location>
        <begin position="1"/>
        <end position="141"/>
    </location>
</feature>
<evidence type="ECO:0000256" key="1">
    <source>
        <dbReference type="SAM" id="MobiDB-lite"/>
    </source>
</evidence>
<sequence>MTSPYGPPGGNDPNQQQWGQQPYGGGYGQQGTPSGGFPQQPGQQPPYDPNQGQFGQQPGQPGQFGQPQQPGGYPPPGYQQQPGQQGQPGQFGQQPGQPGQQQPGQYPGQQQAGQQGYPGQQGQQPGQQGQFGQNPYGAQPEKKKSKMPLIIGIVAIVVLAAVGVTGFITPGFFVSKVFDNTAMQNDVKKMLTERYGQTKTESVTCPAGQKVALNATFECKAKIDGKDKAIPITVKTAEGRYEVGYPK</sequence>
<dbReference type="Pfam" id="PF14230">
    <property type="entry name" value="DUF4333"/>
    <property type="match status" value="1"/>
</dbReference>
<comment type="caution">
    <text evidence="4">The sequence shown here is derived from an EMBL/GenBank/DDBJ whole genome shotgun (WGS) entry which is preliminary data.</text>
</comment>
<organism evidence="4 5">
    <name type="scientific">Allokutzneria multivorans</name>
    <dbReference type="NCBI Taxonomy" id="1142134"/>
    <lineage>
        <taxon>Bacteria</taxon>
        <taxon>Bacillati</taxon>
        <taxon>Actinomycetota</taxon>
        <taxon>Actinomycetes</taxon>
        <taxon>Pseudonocardiales</taxon>
        <taxon>Pseudonocardiaceae</taxon>
        <taxon>Allokutzneria</taxon>
    </lineage>
</organism>
<dbReference type="InterPro" id="IPR025637">
    <property type="entry name" value="DUF4333"/>
</dbReference>
<evidence type="ECO:0000259" key="3">
    <source>
        <dbReference type="Pfam" id="PF14230"/>
    </source>
</evidence>
<name>A0ABP7U1Z0_9PSEU</name>
<evidence type="ECO:0000256" key="2">
    <source>
        <dbReference type="SAM" id="Phobius"/>
    </source>
</evidence>
<feature type="transmembrane region" description="Helical" evidence="2">
    <location>
        <begin position="149"/>
        <end position="173"/>
    </location>
</feature>
<feature type="domain" description="DUF4333" evidence="3">
    <location>
        <begin position="162"/>
        <end position="239"/>
    </location>
</feature>
<feature type="compositionally biased region" description="Low complexity" evidence="1">
    <location>
        <begin position="30"/>
        <end position="42"/>
    </location>
</feature>
<dbReference type="Proteomes" id="UP001501747">
    <property type="component" value="Unassembled WGS sequence"/>
</dbReference>